<keyword evidence="2" id="KW-1185">Reference proteome</keyword>
<evidence type="ECO:0000313" key="1">
    <source>
        <dbReference type="EMBL" id="WHZ57409.1"/>
    </source>
</evidence>
<reference evidence="2" key="1">
    <citation type="journal article" date="2025" name="Aquaculture">
        <title>Assessment of the bioflocculant production and safety properties of Metabacillus hrfriensis sp. nov. based on phenotypic and whole-genome sequencing analysis.</title>
        <authorList>
            <person name="Zhang R."/>
            <person name="Zhao Z."/>
            <person name="Luo L."/>
            <person name="Wang S."/>
            <person name="Guo K."/>
            <person name="Xu W."/>
        </authorList>
    </citation>
    <scope>NUCLEOTIDE SEQUENCE [LARGE SCALE GENOMIC DNA]</scope>
    <source>
        <strain evidence="2">CT-WN-B3</strain>
    </source>
</reference>
<organism evidence="1 2">
    <name type="scientific">Metabacillus hrfriensis</name>
    <dbReference type="NCBI Taxonomy" id="3048891"/>
    <lineage>
        <taxon>Bacteria</taxon>
        <taxon>Bacillati</taxon>
        <taxon>Bacillota</taxon>
        <taxon>Bacilli</taxon>
        <taxon>Bacillales</taxon>
        <taxon>Bacillaceae</taxon>
        <taxon>Metabacillus</taxon>
    </lineage>
</organism>
<evidence type="ECO:0000313" key="2">
    <source>
        <dbReference type="Proteomes" id="UP001226091"/>
    </source>
</evidence>
<dbReference type="EMBL" id="CP126116">
    <property type="protein sequence ID" value="WHZ57409.1"/>
    <property type="molecule type" value="Genomic_DNA"/>
</dbReference>
<gene>
    <name evidence="1" type="ORF">QLQ22_22630</name>
</gene>
<accession>A0ACD4RAD2</accession>
<name>A0ACD4RAD2_9BACI</name>
<proteinExistence type="predicted"/>
<protein>
    <submittedName>
        <fullName evidence="1">Nuclease-related domain-containing protein</fullName>
    </submittedName>
</protein>
<sequence length="341" mass="39919">MIVKPHSTPVYIHKLEALLRRLPPDHHKRTHIKEVLAKRMAGYRGELSIDYPLSFLAEEDYFIFHDIRLYDGTHYFQIDTLILSKWFILVLEVKNIAGKIFFDSHFHQLIRTLDEKEEAFPDPILQVERQCFQFNKWLQLNKFPFIPVEPLVIFTSPRAILRTLPDNQHIFEIVILNAKLPAQTETLRKIHQKEMYTSKLIQKLSRRIVKEHCPADVNILQQFTISQKELVKGVFCPACSASLMQRGRGRWICRKCSVFSKDAHIESLDDYNLLINQSITNKELRNFLNLSSIHIASKLLKSLNLPVTGETRKRSYNLKSIKKSTRQQSGCKNENKIENEL</sequence>
<dbReference type="Proteomes" id="UP001226091">
    <property type="component" value="Chromosome"/>
</dbReference>